<evidence type="ECO:0000256" key="2">
    <source>
        <dbReference type="ARBA" id="ARBA00022490"/>
    </source>
</evidence>
<evidence type="ECO:0000256" key="7">
    <source>
        <dbReference type="HAMAP-Rule" id="MF_01008"/>
    </source>
</evidence>
<evidence type="ECO:0000256" key="4">
    <source>
        <dbReference type="ARBA" id="ARBA00023015"/>
    </source>
</evidence>
<dbReference type="InterPro" id="IPR003444">
    <property type="entry name" value="MraZ"/>
</dbReference>
<dbReference type="HAMAP" id="MF_01008">
    <property type="entry name" value="MraZ"/>
    <property type="match status" value="1"/>
</dbReference>
<dbReference type="PANTHER" id="PTHR34701">
    <property type="entry name" value="TRANSCRIPTIONAL REGULATOR MRAZ"/>
    <property type="match status" value="1"/>
</dbReference>
<dbReference type="Proteomes" id="UP000786693">
    <property type="component" value="Unassembled WGS sequence"/>
</dbReference>
<dbReference type="PROSITE" id="PS51740">
    <property type="entry name" value="SPOVT_ABRB"/>
    <property type="match status" value="1"/>
</dbReference>
<comment type="subcellular location">
    <subcellularLocation>
        <location evidence="7">Cytoplasm</location>
        <location evidence="7">Nucleoid</location>
    </subcellularLocation>
</comment>
<comment type="caution">
    <text evidence="9">The sequence shown here is derived from an EMBL/GenBank/DDBJ whole genome shotgun (WGS) entry which is preliminary data.</text>
</comment>
<keyword evidence="4 7" id="KW-0805">Transcription regulation</keyword>
<keyword evidence="3" id="KW-0677">Repeat</keyword>
<organism evidence="9 10">
    <name type="scientific">Jannaschia pagri</name>
    <dbReference type="NCBI Taxonomy" id="2829797"/>
    <lineage>
        <taxon>Bacteria</taxon>
        <taxon>Pseudomonadati</taxon>
        <taxon>Pseudomonadota</taxon>
        <taxon>Alphaproteobacteria</taxon>
        <taxon>Rhodobacterales</taxon>
        <taxon>Roseobacteraceae</taxon>
        <taxon>Jannaschia</taxon>
    </lineage>
</organism>
<dbReference type="RefSeq" id="WP_220747988.1">
    <property type="nucleotide sequence ID" value="NZ_BPFH01000002.1"/>
</dbReference>
<dbReference type="PANTHER" id="PTHR34701:SF1">
    <property type="entry name" value="TRANSCRIPTIONAL REGULATOR MRAZ"/>
    <property type="match status" value="1"/>
</dbReference>
<keyword evidence="6 7" id="KW-0804">Transcription</keyword>
<dbReference type="Gene3D" id="3.40.1550.20">
    <property type="entry name" value="Transcriptional regulator MraZ domain"/>
    <property type="match status" value="1"/>
</dbReference>
<dbReference type="Pfam" id="PF02381">
    <property type="entry name" value="MraZ"/>
    <property type="match status" value="2"/>
</dbReference>
<reference evidence="9 10" key="1">
    <citation type="submission" date="2021-05" db="EMBL/GenBank/DDBJ databases">
        <title>Bacteria Genome sequencing.</title>
        <authorList>
            <person name="Takabe Y."/>
            <person name="Nakajima Y."/>
            <person name="Suzuki S."/>
            <person name="Shiozaki T."/>
        </authorList>
    </citation>
    <scope>NUCLEOTIDE SEQUENCE [LARGE SCALE GENOMIC DNA]</scope>
    <source>
        <strain evidence="9 10">AI_62</strain>
    </source>
</reference>
<accession>A0ABQ4NJS6</accession>
<evidence type="ECO:0000313" key="9">
    <source>
        <dbReference type="EMBL" id="GIT94454.1"/>
    </source>
</evidence>
<dbReference type="InterPro" id="IPR007159">
    <property type="entry name" value="SpoVT-AbrB_dom"/>
</dbReference>
<gene>
    <name evidence="7 9" type="primary">mraZ</name>
    <name evidence="9" type="ORF">JANAI62_10770</name>
</gene>
<evidence type="ECO:0000256" key="6">
    <source>
        <dbReference type="ARBA" id="ARBA00023163"/>
    </source>
</evidence>
<keyword evidence="10" id="KW-1185">Reference proteome</keyword>
<comment type="subunit">
    <text evidence="7">Forms oligomers.</text>
</comment>
<dbReference type="InterPro" id="IPR035644">
    <property type="entry name" value="MraZ_C"/>
</dbReference>
<feature type="domain" description="SpoVT-AbrB" evidence="8">
    <location>
        <begin position="91"/>
        <end position="134"/>
    </location>
</feature>
<evidence type="ECO:0000256" key="1">
    <source>
        <dbReference type="ARBA" id="ARBA00013860"/>
    </source>
</evidence>
<evidence type="ECO:0000256" key="3">
    <source>
        <dbReference type="ARBA" id="ARBA00022737"/>
    </source>
</evidence>
<dbReference type="InterPro" id="IPR020603">
    <property type="entry name" value="MraZ_dom"/>
</dbReference>
<evidence type="ECO:0000256" key="5">
    <source>
        <dbReference type="ARBA" id="ARBA00023125"/>
    </source>
</evidence>
<sequence>MDDQFRGKHTVKVDGKGRVSIPATFRRALEANHPGRAEGEPATLYISQLETEPFLTCMTHTFMADMTQSIKKMHKGDPRREALEEFIYENVHELSLDANGRCNMPKSLRDHAGLGDEIIFGGRGDTFRIYSPDVPRAAVSKLSQQMSQLPPGTSIFALLPQDDAGEGT</sequence>
<proteinExistence type="inferred from homology"/>
<evidence type="ECO:0000259" key="8">
    <source>
        <dbReference type="PROSITE" id="PS51740"/>
    </source>
</evidence>
<protein>
    <recommendedName>
        <fullName evidence="1 7">Transcriptional regulator MraZ</fullName>
    </recommendedName>
</protein>
<evidence type="ECO:0000313" key="10">
    <source>
        <dbReference type="Proteomes" id="UP000786693"/>
    </source>
</evidence>
<dbReference type="SUPFAM" id="SSF89447">
    <property type="entry name" value="AbrB/MazE/MraZ-like"/>
    <property type="match status" value="1"/>
</dbReference>
<dbReference type="InterPro" id="IPR038619">
    <property type="entry name" value="MraZ_sf"/>
</dbReference>
<dbReference type="InterPro" id="IPR035642">
    <property type="entry name" value="MraZ_N"/>
</dbReference>
<dbReference type="CDD" id="cd16321">
    <property type="entry name" value="MraZ_C"/>
    <property type="match status" value="1"/>
</dbReference>
<dbReference type="EMBL" id="BPFH01000002">
    <property type="protein sequence ID" value="GIT94454.1"/>
    <property type="molecule type" value="Genomic_DNA"/>
</dbReference>
<name>A0ABQ4NJS6_9RHOB</name>
<keyword evidence="2 7" id="KW-0963">Cytoplasm</keyword>
<comment type="similarity">
    <text evidence="7">Belongs to the MraZ family.</text>
</comment>
<dbReference type="InterPro" id="IPR037914">
    <property type="entry name" value="SpoVT-AbrB_sf"/>
</dbReference>
<dbReference type="CDD" id="cd16320">
    <property type="entry name" value="MraZ_N"/>
    <property type="match status" value="1"/>
</dbReference>
<keyword evidence="5 7" id="KW-0238">DNA-binding</keyword>